<accession>A0AAD8EG66</accession>
<comment type="caution">
    <text evidence="2">The sequence shown here is derived from an EMBL/GenBank/DDBJ whole genome shotgun (WGS) entry which is preliminary data.</text>
</comment>
<feature type="compositionally biased region" description="Polar residues" evidence="1">
    <location>
        <begin position="45"/>
        <end position="55"/>
    </location>
</feature>
<evidence type="ECO:0000313" key="3">
    <source>
        <dbReference type="Proteomes" id="UP001233999"/>
    </source>
</evidence>
<keyword evidence="3" id="KW-1185">Reference proteome</keyword>
<feature type="region of interest" description="Disordered" evidence="1">
    <location>
        <begin position="1"/>
        <end position="107"/>
    </location>
</feature>
<dbReference type="EMBL" id="JASPKZ010004949">
    <property type="protein sequence ID" value="KAJ9589345.1"/>
    <property type="molecule type" value="Genomic_DNA"/>
</dbReference>
<organism evidence="2 3">
    <name type="scientific">Diploptera punctata</name>
    <name type="common">Pacific beetle cockroach</name>
    <dbReference type="NCBI Taxonomy" id="6984"/>
    <lineage>
        <taxon>Eukaryota</taxon>
        <taxon>Metazoa</taxon>
        <taxon>Ecdysozoa</taxon>
        <taxon>Arthropoda</taxon>
        <taxon>Hexapoda</taxon>
        <taxon>Insecta</taxon>
        <taxon>Pterygota</taxon>
        <taxon>Neoptera</taxon>
        <taxon>Polyneoptera</taxon>
        <taxon>Dictyoptera</taxon>
        <taxon>Blattodea</taxon>
        <taxon>Blaberoidea</taxon>
        <taxon>Blaberidae</taxon>
        <taxon>Diplopterinae</taxon>
        <taxon>Diploptera</taxon>
    </lineage>
</organism>
<name>A0AAD8EG66_DIPPU</name>
<gene>
    <name evidence="2" type="ORF">L9F63_017450</name>
</gene>
<evidence type="ECO:0000313" key="2">
    <source>
        <dbReference type="EMBL" id="KAJ9589345.1"/>
    </source>
</evidence>
<evidence type="ECO:0000256" key="1">
    <source>
        <dbReference type="SAM" id="MobiDB-lite"/>
    </source>
</evidence>
<sequence>MYKGDDVVANAGDMRKEEDTRIAEQLATSVGEVEESADGGKLHSEQTSPPTGPQRNNHENFGGHIGKKCSSTEEGTKDQNNDDRHGDDSKIQRPEKSNLTHSRLTDTELERKIIHKISQQMQSMMQNITTSINKMIKEERQEGENTACSLNSHPLTHVTTGKEIDGDVTQGIIENEYNHENQESWTEVRRRHRGNTRITGTRENRENTLRAADRTAWLYIGRLHQTTE</sequence>
<dbReference type="AlphaFoldDB" id="A0AAD8EG66"/>
<feature type="non-terminal residue" evidence="2">
    <location>
        <position position="228"/>
    </location>
</feature>
<feature type="compositionally biased region" description="Basic and acidic residues" evidence="1">
    <location>
        <begin position="70"/>
        <end position="107"/>
    </location>
</feature>
<reference evidence="2" key="2">
    <citation type="submission" date="2023-05" db="EMBL/GenBank/DDBJ databases">
        <authorList>
            <person name="Fouks B."/>
        </authorList>
    </citation>
    <scope>NUCLEOTIDE SEQUENCE</scope>
    <source>
        <strain evidence="2">Stay&amp;Tobe</strain>
        <tissue evidence="2">Testes</tissue>
    </source>
</reference>
<feature type="compositionally biased region" description="Basic and acidic residues" evidence="1">
    <location>
        <begin position="13"/>
        <end position="22"/>
    </location>
</feature>
<dbReference type="Proteomes" id="UP001233999">
    <property type="component" value="Unassembled WGS sequence"/>
</dbReference>
<protein>
    <submittedName>
        <fullName evidence="2">Uncharacterized protein</fullName>
    </submittedName>
</protein>
<reference evidence="2" key="1">
    <citation type="journal article" date="2023" name="IScience">
        <title>Live-bearing cockroach genome reveals convergent evolutionary mechanisms linked to viviparity in insects and beyond.</title>
        <authorList>
            <person name="Fouks B."/>
            <person name="Harrison M.C."/>
            <person name="Mikhailova A.A."/>
            <person name="Marchal E."/>
            <person name="English S."/>
            <person name="Carruthers M."/>
            <person name="Jennings E.C."/>
            <person name="Chiamaka E.L."/>
            <person name="Frigard R.A."/>
            <person name="Pippel M."/>
            <person name="Attardo G.M."/>
            <person name="Benoit J.B."/>
            <person name="Bornberg-Bauer E."/>
            <person name="Tobe S.S."/>
        </authorList>
    </citation>
    <scope>NUCLEOTIDE SEQUENCE</scope>
    <source>
        <strain evidence="2">Stay&amp;Tobe</strain>
    </source>
</reference>
<proteinExistence type="predicted"/>